<reference evidence="3 4" key="1">
    <citation type="journal article" date="2011" name="J. Bacteriol.">
        <title>Genome sequence of Chthoniobacter flavus Ellin428, an aerobic heterotrophic soil bacterium.</title>
        <authorList>
            <person name="Kant R."/>
            <person name="van Passel M.W."/>
            <person name="Palva A."/>
            <person name="Lucas S."/>
            <person name="Lapidus A."/>
            <person name="Glavina Del Rio T."/>
            <person name="Dalin E."/>
            <person name="Tice H."/>
            <person name="Bruce D."/>
            <person name="Goodwin L."/>
            <person name="Pitluck S."/>
            <person name="Larimer F.W."/>
            <person name="Land M.L."/>
            <person name="Hauser L."/>
            <person name="Sangwan P."/>
            <person name="de Vos W.M."/>
            <person name="Janssen P.H."/>
            <person name="Smidt H."/>
        </authorList>
    </citation>
    <scope>NUCLEOTIDE SEQUENCE [LARGE SCALE GENOMIC DNA]</scope>
    <source>
        <strain evidence="3 4">Ellin428</strain>
    </source>
</reference>
<dbReference type="Pfam" id="PF13365">
    <property type="entry name" value="Trypsin_2"/>
    <property type="match status" value="1"/>
</dbReference>
<keyword evidence="4" id="KW-1185">Reference proteome</keyword>
<dbReference type="AlphaFoldDB" id="B4CWZ7"/>
<dbReference type="Gene3D" id="2.40.10.10">
    <property type="entry name" value="Trypsin-like serine proteases"/>
    <property type="match status" value="1"/>
</dbReference>
<dbReference type="RefSeq" id="WP_006978936.1">
    <property type="nucleotide sequence ID" value="NZ_ABVL01000003.1"/>
</dbReference>
<name>B4CWZ7_9BACT</name>
<feature type="transmembrane region" description="Helical" evidence="1">
    <location>
        <begin position="151"/>
        <end position="170"/>
    </location>
</feature>
<organism evidence="3 4">
    <name type="scientific">Chthoniobacter flavus Ellin428</name>
    <dbReference type="NCBI Taxonomy" id="497964"/>
    <lineage>
        <taxon>Bacteria</taxon>
        <taxon>Pseudomonadati</taxon>
        <taxon>Verrucomicrobiota</taxon>
        <taxon>Spartobacteria</taxon>
        <taxon>Chthoniobacterales</taxon>
        <taxon>Chthoniobacteraceae</taxon>
        <taxon>Chthoniobacter</taxon>
    </lineage>
</organism>
<feature type="transmembrane region" description="Helical" evidence="1">
    <location>
        <begin position="126"/>
        <end position="144"/>
    </location>
</feature>
<keyword evidence="1" id="KW-1133">Transmembrane helix</keyword>
<comment type="caution">
    <text evidence="3">The sequence shown here is derived from an EMBL/GenBank/DDBJ whole genome shotgun (WGS) entry which is preliminary data.</text>
</comment>
<sequence length="622" mass="66647">MNGSPPAETVAYHVSKDGVVSGPYSEMELREGVASGRFATGDLVHGTGQADWLPLDEILAMLKPAQTPQARQASPPVAPGDVPDWRSILKWAWTRLCRSVVERGLTTGAICLLLGLLALALSRWPVVFWAPWLAIAVVAGVVLLRGGRKVTGALLLLAVILLPWLCHHYIMSKLPAEKTEPVTRIEPAEPLPVEESRPKGPVAAAPSEPVSAPVVVSATPAPLPVAAPVAVHAPTSAALPAPAASMVPATPVPDSFLTKAGKLAGSVVPYLKKAGESLPKLPDFSKKKEPQGNVQPNGDVIVPGAAEDLSTMLLHRDSIAAVKDGAEIIGNGFICRMGNQTWLFSNTHLLGISRPPRFVLLDGEMLTPDAVAVAAGPDVFRFPVAKAPEHVFEAMPDLGTAVQIGDGLMVMGNAQGGGVVSSWQGTVTGVGPDQIEVSAPFAPGTSGSPIIHLKTGKVIGIATYSRRPYDEFGNDVRLNGTKIGRHFGYRIDKIPGWEPVNPGEFYAEADKLWKISQLTEDIFNFYESVSAQTPTHYRTDTLRVAGMQWEQKVNRHDLSSADRVQAGQTFLNGMAFMVKADVKAVDGHLSYTYFRNRLEAEIKVREKLFEQLKPLLEAAGHK</sequence>
<evidence type="ECO:0000313" key="3">
    <source>
        <dbReference type="EMBL" id="EDY21317.1"/>
    </source>
</evidence>
<dbReference type="EMBL" id="ABVL01000003">
    <property type="protein sequence ID" value="EDY21317.1"/>
    <property type="molecule type" value="Genomic_DNA"/>
</dbReference>
<evidence type="ECO:0000259" key="2">
    <source>
        <dbReference type="Pfam" id="PF14237"/>
    </source>
</evidence>
<dbReference type="Pfam" id="PF14237">
    <property type="entry name" value="GYF_2"/>
    <property type="match status" value="1"/>
</dbReference>
<feature type="transmembrane region" description="Helical" evidence="1">
    <location>
        <begin position="100"/>
        <end position="120"/>
    </location>
</feature>
<dbReference type="InParanoid" id="B4CWZ7"/>
<dbReference type="eggNOG" id="COG0265">
    <property type="taxonomic scope" value="Bacteria"/>
</dbReference>
<proteinExistence type="predicted"/>
<keyword evidence="1" id="KW-0472">Membrane</keyword>
<dbReference type="InterPro" id="IPR043504">
    <property type="entry name" value="Peptidase_S1_PA_chymotrypsin"/>
</dbReference>
<dbReference type="SUPFAM" id="SSF50494">
    <property type="entry name" value="Trypsin-like serine proteases"/>
    <property type="match status" value="1"/>
</dbReference>
<feature type="domain" description="GYF" evidence="2">
    <location>
        <begin position="12"/>
        <end position="58"/>
    </location>
</feature>
<evidence type="ECO:0000256" key="1">
    <source>
        <dbReference type="SAM" id="Phobius"/>
    </source>
</evidence>
<keyword evidence="1" id="KW-0812">Transmembrane</keyword>
<dbReference type="Proteomes" id="UP000005824">
    <property type="component" value="Unassembled WGS sequence"/>
</dbReference>
<accession>B4CWZ7</accession>
<dbReference type="InterPro" id="IPR009003">
    <property type="entry name" value="Peptidase_S1_PA"/>
</dbReference>
<evidence type="ECO:0000313" key="4">
    <source>
        <dbReference type="Proteomes" id="UP000005824"/>
    </source>
</evidence>
<protein>
    <recommendedName>
        <fullName evidence="2">GYF domain-containing protein</fullName>
    </recommendedName>
</protein>
<gene>
    <name evidence="3" type="ORF">CfE428DRAFT_1610</name>
</gene>
<dbReference type="STRING" id="497964.CfE428DRAFT_1610"/>
<dbReference type="InterPro" id="IPR025640">
    <property type="entry name" value="GYF_2"/>
</dbReference>